<evidence type="ECO:0000313" key="2">
    <source>
        <dbReference type="EMBL" id="NIZ46606.1"/>
    </source>
</evidence>
<name>A0A968KSM9_9SPIO</name>
<keyword evidence="1" id="KW-0812">Transmembrane</keyword>
<sequence>MNELVISAQIQERLVKLETTFHLSQEKIAQQVTQIQNQLSALHKDFYATRGELKSVDALVTLFTTLDAKVEQDRQKREQDHKELLTLLSHKMDNDKPVKWALYFQSIVKYLMWLVMVFTAVGVGNWWSAGSH</sequence>
<organism evidence="2 3">
    <name type="scientific">Entomospira nematocerorum</name>
    <dbReference type="NCBI Taxonomy" id="2719987"/>
    <lineage>
        <taxon>Bacteria</taxon>
        <taxon>Pseudomonadati</taxon>
        <taxon>Spirochaetota</taxon>
        <taxon>Spirochaetia</taxon>
        <taxon>Spirochaetales</taxon>
        <taxon>Spirochaetaceae</taxon>
        <taxon>Entomospira</taxon>
    </lineage>
</organism>
<gene>
    <name evidence="2" type="ORF">HCT46_01520</name>
</gene>
<feature type="transmembrane region" description="Helical" evidence="1">
    <location>
        <begin position="110"/>
        <end position="129"/>
    </location>
</feature>
<accession>A0A968KSM9</accession>
<reference evidence="2" key="1">
    <citation type="submission" date="2020-03" db="EMBL/GenBank/DDBJ databases">
        <title>Spirochaetal bacteria isolated from arthropods constitute a novel genus Entomospira genus novum within the order Spirochaetales.</title>
        <authorList>
            <person name="Grana-Miraglia L."/>
            <person name="Sikutova S."/>
            <person name="Fingerle V."/>
            <person name="Sing A."/>
            <person name="Castillo-Ramirez S."/>
            <person name="Margos G."/>
            <person name="Rudolf I."/>
        </authorList>
    </citation>
    <scope>NUCLEOTIDE SEQUENCE</scope>
    <source>
        <strain evidence="2">BR208</strain>
    </source>
</reference>
<evidence type="ECO:0000313" key="3">
    <source>
        <dbReference type="Proteomes" id="UP000752013"/>
    </source>
</evidence>
<dbReference type="EMBL" id="JAATLK010000001">
    <property type="protein sequence ID" value="NIZ46606.1"/>
    <property type="molecule type" value="Genomic_DNA"/>
</dbReference>
<dbReference type="Proteomes" id="UP000752013">
    <property type="component" value="Unassembled WGS sequence"/>
</dbReference>
<proteinExistence type="predicted"/>
<keyword evidence="1" id="KW-1133">Transmembrane helix</keyword>
<protein>
    <submittedName>
        <fullName evidence="2">Uncharacterized protein</fullName>
    </submittedName>
</protein>
<dbReference type="AlphaFoldDB" id="A0A968KSM9"/>
<comment type="caution">
    <text evidence="2">The sequence shown here is derived from an EMBL/GenBank/DDBJ whole genome shotgun (WGS) entry which is preliminary data.</text>
</comment>
<dbReference type="RefSeq" id="WP_167703060.1">
    <property type="nucleotide sequence ID" value="NZ_CP118168.1"/>
</dbReference>
<evidence type="ECO:0000256" key="1">
    <source>
        <dbReference type="SAM" id="Phobius"/>
    </source>
</evidence>
<keyword evidence="3" id="KW-1185">Reference proteome</keyword>
<keyword evidence="1" id="KW-0472">Membrane</keyword>